<accession>A0A147HSB7</accession>
<dbReference type="Proteomes" id="UP000072867">
    <property type="component" value="Unassembled WGS sequence"/>
</dbReference>
<proteinExistence type="predicted"/>
<dbReference type="InterPro" id="IPR036390">
    <property type="entry name" value="WH_DNA-bd_sf"/>
</dbReference>
<evidence type="ECO:0000313" key="1">
    <source>
        <dbReference type="EMBL" id="KTT67083.1"/>
    </source>
</evidence>
<organism evidence="1 2">
    <name type="scientific">Sphingomonas sanguinis</name>
    <dbReference type="NCBI Taxonomy" id="33051"/>
    <lineage>
        <taxon>Bacteria</taxon>
        <taxon>Pseudomonadati</taxon>
        <taxon>Pseudomonadota</taxon>
        <taxon>Alphaproteobacteria</taxon>
        <taxon>Sphingomonadales</taxon>
        <taxon>Sphingomonadaceae</taxon>
        <taxon>Sphingomonas</taxon>
    </lineage>
</organism>
<dbReference type="AlphaFoldDB" id="A0A147HSB7"/>
<evidence type="ECO:0008006" key="3">
    <source>
        <dbReference type="Google" id="ProtNLM"/>
    </source>
</evidence>
<dbReference type="EMBL" id="LDTD01000161">
    <property type="protein sequence ID" value="KTT67083.1"/>
    <property type="molecule type" value="Genomic_DNA"/>
</dbReference>
<dbReference type="Gene3D" id="1.10.10.10">
    <property type="entry name" value="Winged helix-like DNA-binding domain superfamily/Winged helix DNA-binding domain"/>
    <property type="match status" value="1"/>
</dbReference>
<sequence length="135" mass="14879">MIEVTVRLPRATVEQSLRATRAHGSRLGLAQALLAGRRSRSSLLKGLRFAEPLWDMILEIYVAAAGGRHFNVLKLCALSGGSVTTALRYIKQLENNGYLSRQADATDARSFIVVMQPALQSAVERWLDQLAETMP</sequence>
<dbReference type="PATRIC" id="fig|33051.3.peg.1052"/>
<comment type="caution">
    <text evidence="1">The sequence shown here is derived from an EMBL/GenBank/DDBJ whole genome shotgun (WGS) entry which is preliminary data.</text>
</comment>
<reference evidence="1 2" key="1">
    <citation type="journal article" date="2016" name="Front. Microbiol.">
        <title>Genomic Resource of Rice Seed Associated Bacteria.</title>
        <authorList>
            <person name="Midha S."/>
            <person name="Bansal K."/>
            <person name="Sharma S."/>
            <person name="Kumar N."/>
            <person name="Patil P.P."/>
            <person name="Chaudhry V."/>
            <person name="Patil P.B."/>
        </authorList>
    </citation>
    <scope>NUCLEOTIDE SEQUENCE [LARGE SCALE GENOMIC DNA]</scope>
    <source>
        <strain evidence="1 2">NS319</strain>
    </source>
</reference>
<gene>
    <name evidence="1" type="ORF">NS319_17380</name>
</gene>
<protein>
    <recommendedName>
        <fullName evidence="3">HTH marR-type domain-containing protein</fullName>
    </recommendedName>
</protein>
<dbReference type="InterPro" id="IPR036388">
    <property type="entry name" value="WH-like_DNA-bd_sf"/>
</dbReference>
<dbReference type="RefSeq" id="WP_058734730.1">
    <property type="nucleotide sequence ID" value="NZ_LDTD01000161.1"/>
</dbReference>
<evidence type="ECO:0000313" key="2">
    <source>
        <dbReference type="Proteomes" id="UP000072867"/>
    </source>
</evidence>
<name>A0A147HSB7_9SPHN</name>
<dbReference type="SUPFAM" id="SSF46785">
    <property type="entry name" value="Winged helix' DNA-binding domain"/>
    <property type="match status" value="1"/>
</dbReference>